<dbReference type="SUPFAM" id="SSF56059">
    <property type="entry name" value="Glutathione synthetase ATP-binding domain-like"/>
    <property type="match status" value="1"/>
</dbReference>
<comment type="catalytic activity">
    <reaction evidence="7">
        <text>hydrogencarbonate + NH4(+) + 2 ATP = carbamoyl phosphate + 2 ADP + phosphate + 2 H(+)</text>
        <dbReference type="Rhea" id="RHEA:18029"/>
        <dbReference type="ChEBI" id="CHEBI:15378"/>
        <dbReference type="ChEBI" id="CHEBI:17544"/>
        <dbReference type="ChEBI" id="CHEBI:28938"/>
        <dbReference type="ChEBI" id="CHEBI:30616"/>
        <dbReference type="ChEBI" id="CHEBI:43474"/>
        <dbReference type="ChEBI" id="CHEBI:58228"/>
        <dbReference type="ChEBI" id="CHEBI:456216"/>
        <dbReference type="EC" id="6.3.4.16"/>
    </reaction>
</comment>
<organism evidence="10 11">
    <name type="scientific">Furfurilactobacillus curtus</name>
    <dbReference type="NCBI Taxonomy" id="1746200"/>
    <lineage>
        <taxon>Bacteria</taxon>
        <taxon>Bacillati</taxon>
        <taxon>Bacillota</taxon>
        <taxon>Bacilli</taxon>
        <taxon>Lactobacillales</taxon>
        <taxon>Lactobacillaceae</taxon>
        <taxon>Furfurilactobacillus</taxon>
    </lineage>
</organism>
<dbReference type="Pfam" id="PF25596">
    <property type="entry name" value="CPSase_L_D1"/>
    <property type="match status" value="2"/>
</dbReference>
<evidence type="ECO:0000259" key="9">
    <source>
        <dbReference type="PROSITE" id="PS50975"/>
    </source>
</evidence>
<gene>
    <name evidence="10" type="primary">pyrAB2</name>
    <name evidence="10" type="ORF">JCM31185_03140</name>
</gene>
<name>A0ABQ5JM57_9LACO</name>
<protein>
    <recommendedName>
        <fullName evidence="6">carbamoyl-phosphate synthase (ammonia)</fullName>
        <ecNumber evidence="6">6.3.4.16</ecNumber>
    </recommendedName>
</protein>
<dbReference type="PANTHER" id="PTHR11405">
    <property type="entry name" value="CARBAMOYLTRANSFERASE FAMILY MEMBER"/>
    <property type="match status" value="1"/>
</dbReference>
<keyword evidence="4 8" id="KW-0067">ATP-binding</keyword>
<dbReference type="Pfam" id="PF02787">
    <property type="entry name" value="CPSase_L_D3"/>
    <property type="match status" value="1"/>
</dbReference>
<feature type="domain" description="ATP-grasp" evidence="9">
    <location>
        <begin position="160"/>
        <end position="354"/>
    </location>
</feature>
<dbReference type="Gene3D" id="3.30.470.20">
    <property type="entry name" value="ATP-grasp fold, B domain"/>
    <property type="match status" value="1"/>
</dbReference>
<dbReference type="Pfam" id="PF02786">
    <property type="entry name" value="CPSase_L_D2"/>
    <property type="match status" value="1"/>
</dbReference>
<dbReference type="SMART" id="SM01096">
    <property type="entry name" value="CPSase_L_D3"/>
    <property type="match status" value="1"/>
</dbReference>
<dbReference type="SUPFAM" id="SSF48108">
    <property type="entry name" value="Carbamoyl phosphate synthetase, large subunit connection domain"/>
    <property type="match status" value="1"/>
</dbReference>
<dbReference type="PRINTS" id="PR00098">
    <property type="entry name" value="CPSASE"/>
</dbReference>
<sequence length="862" mass="94724">MTESTQTDTSQTSAQQTAFNEAARTAEIKTNTHQRILILGDGPNGFGHESELDAATYQTLLVLKRRGLDAVYLNNNPYSFSMDNACGATVIAGDPSDPAVVRQVIESENITTLLVTVGGLTAMRTVEELIAHDYLDDKQINVLGTPLTTVRLINNPSLMNQALRDLGEPVIQSQVASDTSAAFDFARQVGFPVIVKSVAPKGEGDRVLAETADQLDGALTAAFDRSRTKQVIIDQSIVGLKEVSFEIMRDIRGTELLLGATEDMDPVGIHAADSIELTPIQTLTDREYQKLRQAAFRVARQLHIVGVLHVQFALDPGADRYFIMKVNPYYDRVSALLARASGYPIAQVAANVMTGVPLPEVKLPTGFAKRTALIEPVLDHIVVRFPIFAFDEAERHGVSVDRQLTTVQKSVGTTLGIGRSVEEALIKAMRGAHYHDRDFAFDALAKLSDNDLIQQLIHPLDNRIMLLLEAIRRGYQSDELAELTQINEFYFNKLRHIYELEIDVAAHPHDNHWLAQAKYYGFSDGLIAQLWHTHTDAIMNAAQAAGIQATFKTVEPTAGEFSEAVPAFYSTYELENESSPLSDQSALVVTTGPFRLGDGAAGDYVMSTVISELHQQGIKTIVVNNNPNAISLIPQLADKQYLEPQEISDIMTLVELERPQWIFVPGNRLKLIGALRLHHENVGVINKDKALNPVQDGAHFLSRVVYHSNKIGVNDPQEVGQLAYDQPIHTLKAQPQGIPGIAAEPGAMRHSGFYSTLFSAFSGHSRMITTALPFTELALLNKGTGINWIRLLVRALINKTTSADRTHLSQGAFKTLTAGDISMTDLPTDIDMRWRPSLPLTSPQFRLGAKLVIAFPGELHMT</sequence>
<reference evidence="10 11" key="1">
    <citation type="submission" date="2022-03" db="EMBL/GenBank/DDBJ databases">
        <title>Draft genome sequence of Furfurilactobacillus curtus JCM 31185.</title>
        <authorList>
            <person name="Suzuki S."/>
            <person name="Endo A."/>
            <person name="Kajikawa A."/>
        </authorList>
    </citation>
    <scope>NUCLEOTIDE SEQUENCE [LARGE SCALE GENOMIC DNA]</scope>
    <source>
        <strain evidence="10 11">JCM 31185</strain>
    </source>
</reference>
<evidence type="ECO:0000313" key="11">
    <source>
        <dbReference type="Proteomes" id="UP001628078"/>
    </source>
</evidence>
<dbReference type="InterPro" id="IPR058047">
    <property type="entry name" value="CPSase_preATP-grasp"/>
</dbReference>
<dbReference type="InterPro" id="IPR005479">
    <property type="entry name" value="CPAse_ATP-bd"/>
</dbReference>
<dbReference type="PROSITE" id="PS50975">
    <property type="entry name" value="ATP_GRASP"/>
    <property type="match status" value="1"/>
</dbReference>
<dbReference type="InterPro" id="IPR005483">
    <property type="entry name" value="CPSase_dom"/>
</dbReference>
<keyword evidence="11" id="KW-1185">Reference proteome</keyword>
<evidence type="ECO:0000256" key="8">
    <source>
        <dbReference type="PROSITE-ProRule" id="PRU00409"/>
    </source>
</evidence>
<dbReference type="PANTHER" id="PTHR11405:SF53">
    <property type="entry name" value="CARBAMOYL-PHOSPHATE SYNTHASE [AMMONIA], MITOCHONDRIAL"/>
    <property type="match status" value="1"/>
</dbReference>
<keyword evidence="3 8" id="KW-0547">Nucleotide-binding</keyword>
<keyword evidence="5" id="KW-0464">Manganese</keyword>
<dbReference type="InterPro" id="IPR036897">
    <property type="entry name" value="CarbamoylP_synth_lsu_oligo_sf"/>
</dbReference>
<comment type="similarity">
    <text evidence="1">Belongs to the CarB family.</text>
</comment>
<comment type="caution">
    <text evidence="10">The sequence shown here is derived from an EMBL/GenBank/DDBJ whole genome shotgun (WGS) entry which is preliminary data.</text>
</comment>
<evidence type="ECO:0000256" key="4">
    <source>
        <dbReference type="ARBA" id="ARBA00022840"/>
    </source>
</evidence>
<proteinExistence type="inferred from homology"/>
<evidence type="ECO:0000256" key="7">
    <source>
        <dbReference type="ARBA" id="ARBA00047359"/>
    </source>
</evidence>
<evidence type="ECO:0000256" key="3">
    <source>
        <dbReference type="ARBA" id="ARBA00022741"/>
    </source>
</evidence>
<dbReference type="Gene3D" id="3.40.50.20">
    <property type="match status" value="2"/>
</dbReference>
<dbReference type="Proteomes" id="UP001628078">
    <property type="component" value="Unassembled WGS sequence"/>
</dbReference>
<dbReference type="EMBL" id="BQXO01000001">
    <property type="protein sequence ID" value="GKT05025.1"/>
    <property type="molecule type" value="Genomic_DNA"/>
</dbReference>
<keyword evidence="2" id="KW-0436">Ligase</keyword>
<accession>A0ABQ5JM57</accession>
<evidence type="ECO:0000256" key="6">
    <source>
        <dbReference type="ARBA" id="ARBA00044063"/>
    </source>
</evidence>
<evidence type="ECO:0000313" key="10">
    <source>
        <dbReference type="EMBL" id="GKT05025.1"/>
    </source>
</evidence>
<evidence type="ECO:0000256" key="5">
    <source>
        <dbReference type="ARBA" id="ARBA00023211"/>
    </source>
</evidence>
<dbReference type="InterPro" id="IPR005480">
    <property type="entry name" value="CPSase_lsu_oligo"/>
</dbReference>
<evidence type="ECO:0000256" key="1">
    <source>
        <dbReference type="ARBA" id="ARBA00009799"/>
    </source>
</evidence>
<dbReference type="InterPro" id="IPR016185">
    <property type="entry name" value="PreATP-grasp_dom_sf"/>
</dbReference>
<evidence type="ECO:0000256" key="2">
    <source>
        <dbReference type="ARBA" id="ARBA00022598"/>
    </source>
</evidence>
<dbReference type="SUPFAM" id="SSF52440">
    <property type="entry name" value="PreATP-grasp domain"/>
    <property type="match status" value="2"/>
</dbReference>
<dbReference type="EC" id="6.3.4.16" evidence="6"/>
<dbReference type="InterPro" id="IPR011761">
    <property type="entry name" value="ATP-grasp"/>
</dbReference>
<dbReference type="Gene3D" id="1.10.1030.10">
    <property type="entry name" value="Carbamoyl-phosphate synthetase, large subunit oligomerisation domain"/>
    <property type="match status" value="1"/>
</dbReference>
<dbReference type="RefSeq" id="WP_407882290.1">
    <property type="nucleotide sequence ID" value="NZ_BQXO01000001.1"/>
</dbReference>